<dbReference type="EMBL" id="SIDB01000011">
    <property type="protein sequence ID" value="KAI3426162.1"/>
    <property type="molecule type" value="Genomic_DNA"/>
</dbReference>
<dbReference type="InterPro" id="IPR011009">
    <property type="entry name" value="Kinase-like_dom_sf"/>
</dbReference>
<feature type="region of interest" description="Disordered" evidence="1">
    <location>
        <begin position="1"/>
        <end position="21"/>
    </location>
</feature>
<reference evidence="2" key="1">
    <citation type="journal article" date="2019" name="Plant J.">
        <title>Chlorella vulgaris genome assembly and annotation reveals the molecular basis for metabolic acclimation to high light conditions.</title>
        <authorList>
            <person name="Cecchin M."/>
            <person name="Marcolungo L."/>
            <person name="Rossato M."/>
            <person name="Girolomoni L."/>
            <person name="Cosentino E."/>
            <person name="Cuine S."/>
            <person name="Li-Beisson Y."/>
            <person name="Delledonne M."/>
            <person name="Ballottari M."/>
        </authorList>
    </citation>
    <scope>NUCLEOTIDE SEQUENCE</scope>
    <source>
        <strain evidence="2">211/11P</strain>
    </source>
</reference>
<feature type="region of interest" description="Disordered" evidence="1">
    <location>
        <begin position="346"/>
        <end position="388"/>
    </location>
</feature>
<feature type="compositionally biased region" description="Polar residues" evidence="1">
    <location>
        <begin position="1"/>
        <end position="13"/>
    </location>
</feature>
<protein>
    <recommendedName>
        <fullName evidence="4">Protein kinase domain-containing protein</fullName>
    </recommendedName>
</protein>
<reference evidence="2" key="2">
    <citation type="submission" date="2020-11" db="EMBL/GenBank/DDBJ databases">
        <authorList>
            <person name="Cecchin M."/>
            <person name="Marcolungo L."/>
            <person name="Rossato M."/>
            <person name="Girolomoni L."/>
            <person name="Cosentino E."/>
            <person name="Cuine S."/>
            <person name="Li-Beisson Y."/>
            <person name="Delledonne M."/>
            <person name="Ballottari M."/>
        </authorList>
    </citation>
    <scope>NUCLEOTIDE SEQUENCE</scope>
    <source>
        <strain evidence="2">211/11P</strain>
        <tissue evidence="2">Whole cell</tissue>
    </source>
</reference>
<sequence>MASTGEPATTRPSPSVALPATSGNSTLVQHLEDEEDTATYAIVMPAEYQVKEGAQLWTGVRLGKFLGAGVQAKVFQLARDDGTPIGKVIKINHADIGSKILNNNVLWIGMDREWEIGTQLRAALQVPGGEVPGFMKVCDCLVARKGNQAAFSGMLMGELHGWEVYKRVDTPEFHNIHYVREMLFQTFSALDRAQRKLGFHHADLGMRNIMEHYPKIWEGLSAQQGQQAEAEAKKFPGYSCTADGKRLPLGPQLEFKIIDFGVAKFSSKLAAAAAGSQAQEVVERLHEQRERIKFGSAHSRTSIEFEPSDVTEDETRMSKLRKIFKTPRNRLTVVINPVLKPMKQLVAHTRKDSSSGQADASGSDSKASHDGGDGNGDGNGNGNGGDAASAAVEEYQPVRLAAFQKPGYLQAEGDVAASRSRLSASGKKGRRKKKKSPIETIYRHFWHRKGDVFHLLLGIALALDDRIWPEEDEDEVQELCSLVHHVTGIKLRATTAEGPPGSPAFGRHKWQHWFRRWGIRLKGHILPFNSGLLAREALSHPFFGTPTIRHAEIPVPLTCVFPTAD</sequence>
<accession>A0A9D4TI97</accession>
<comment type="caution">
    <text evidence="2">The sequence shown here is derived from an EMBL/GenBank/DDBJ whole genome shotgun (WGS) entry which is preliminary data.</text>
</comment>
<proteinExistence type="predicted"/>
<evidence type="ECO:0000256" key="1">
    <source>
        <dbReference type="SAM" id="MobiDB-lite"/>
    </source>
</evidence>
<dbReference type="SUPFAM" id="SSF56112">
    <property type="entry name" value="Protein kinase-like (PK-like)"/>
    <property type="match status" value="1"/>
</dbReference>
<organism evidence="2 3">
    <name type="scientific">Chlorella vulgaris</name>
    <name type="common">Green alga</name>
    <dbReference type="NCBI Taxonomy" id="3077"/>
    <lineage>
        <taxon>Eukaryota</taxon>
        <taxon>Viridiplantae</taxon>
        <taxon>Chlorophyta</taxon>
        <taxon>core chlorophytes</taxon>
        <taxon>Trebouxiophyceae</taxon>
        <taxon>Chlorellales</taxon>
        <taxon>Chlorellaceae</taxon>
        <taxon>Chlorella clade</taxon>
        <taxon>Chlorella</taxon>
    </lineage>
</organism>
<dbReference type="Proteomes" id="UP001055712">
    <property type="component" value="Unassembled WGS sequence"/>
</dbReference>
<gene>
    <name evidence="2" type="ORF">D9Q98_008539</name>
</gene>
<keyword evidence="3" id="KW-1185">Reference proteome</keyword>
<feature type="compositionally biased region" description="Low complexity" evidence="1">
    <location>
        <begin position="416"/>
        <end position="426"/>
    </location>
</feature>
<evidence type="ECO:0000313" key="2">
    <source>
        <dbReference type="EMBL" id="KAI3426162.1"/>
    </source>
</evidence>
<feature type="compositionally biased region" description="Low complexity" evidence="1">
    <location>
        <begin position="354"/>
        <end position="365"/>
    </location>
</feature>
<evidence type="ECO:0000313" key="3">
    <source>
        <dbReference type="Proteomes" id="UP001055712"/>
    </source>
</evidence>
<dbReference type="Gene3D" id="1.10.510.10">
    <property type="entry name" value="Transferase(Phosphotransferase) domain 1"/>
    <property type="match status" value="1"/>
</dbReference>
<feature type="region of interest" description="Disordered" evidence="1">
    <location>
        <begin position="414"/>
        <end position="435"/>
    </location>
</feature>
<dbReference type="OrthoDB" id="508592at2759"/>
<feature type="compositionally biased region" description="Gly residues" evidence="1">
    <location>
        <begin position="373"/>
        <end position="385"/>
    </location>
</feature>
<dbReference type="AlphaFoldDB" id="A0A9D4TI97"/>
<evidence type="ECO:0008006" key="4">
    <source>
        <dbReference type="Google" id="ProtNLM"/>
    </source>
</evidence>
<name>A0A9D4TI97_CHLVU</name>